<keyword evidence="2" id="KW-0238">DNA-binding</keyword>
<dbReference type="Gene3D" id="1.10.260.40">
    <property type="entry name" value="lambda repressor-like DNA-binding domains"/>
    <property type="match status" value="1"/>
</dbReference>
<dbReference type="Gene3D" id="3.40.50.2300">
    <property type="match status" value="2"/>
</dbReference>
<reference evidence="5 6" key="1">
    <citation type="submission" date="2018-08" db="EMBL/GenBank/DDBJ databases">
        <title>Muricauda nanhaiensis sp. nov., isolated from seawater of the South China Sea.</title>
        <authorList>
            <person name="Dang Y."/>
        </authorList>
    </citation>
    <scope>NUCLEOTIDE SEQUENCE [LARGE SCALE GENOMIC DNA]</scope>
    <source>
        <strain evidence="5 6">SM1704</strain>
    </source>
</reference>
<gene>
    <name evidence="5" type="ORF">DX873_02870</name>
</gene>
<dbReference type="Pfam" id="PF00532">
    <property type="entry name" value="Peripla_BP_1"/>
    <property type="match status" value="1"/>
</dbReference>
<dbReference type="PANTHER" id="PTHR30146:SF109">
    <property type="entry name" value="HTH-TYPE TRANSCRIPTIONAL REGULATOR GALS"/>
    <property type="match status" value="1"/>
</dbReference>
<dbReference type="AlphaFoldDB" id="A0A371JTK5"/>
<dbReference type="Pfam" id="PF00356">
    <property type="entry name" value="LacI"/>
    <property type="match status" value="1"/>
</dbReference>
<dbReference type="InterPro" id="IPR001761">
    <property type="entry name" value="Peripla_BP/Lac1_sug-bd_dom"/>
</dbReference>
<dbReference type="Proteomes" id="UP000261828">
    <property type="component" value="Unassembled WGS sequence"/>
</dbReference>
<evidence type="ECO:0000313" key="6">
    <source>
        <dbReference type="Proteomes" id="UP000261828"/>
    </source>
</evidence>
<proteinExistence type="predicted"/>
<dbReference type="GO" id="GO:0003700">
    <property type="term" value="F:DNA-binding transcription factor activity"/>
    <property type="evidence" value="ECO:0007669"/>
    <property type="project" value="TreeGrafter"/>
</dbReference>
<evidence type="ECO:0000313" key="5">
    <source>
        <dbReference type="EMBL" id="RDY61128.1"/>
    </source>
</evidence>
<comment type="caution">
    <text evidence="5">The sequence shown here is derived from an EMBL/GenBank/DDBJ whole genome shotgun (WGS) entry which is preliminary data.</text>
</comment>
<dbReference type="PANTHER" id="PTHR30146">
    <property type="entry name" value="LACI-RELATED TRANSCRIPTIONAL REPRESSOR"/>
    <property type="match status" value="1"/>
</dbReference>
<dbReference type="EMBL" id="QTJX01000001">
    <property type="protein sequence ID" value="RDY61128.1"/>
    <property type="molecule type" value="Genomic_DNA"/>
</dbReference>
<dbReference type="InterPro" id="IPR000843">
    <property type="entry name" value="HTH_LacI"/>
</dbReference>
<dbReference type="InterPro" id="IPR010982">
    <property type="entry name" value="Lambda_DNA-bd_dom_sf"/>
</dbReference>
<dbReference type="PROSITE" id="PS50932">
    <property type="entry name" value="HTH_LACI_2"/>
    <property type="match status" value="1"/>
</dbReference>
<dbReference type="RefSeq" id="WP_116183011.1">
    <property type="nucleotide sequence ID" value="NZ_QTJX01000001.1"/>
</dbReference>
<dbReference type="SMART" id="SM00354">
    <property type="entry name" value="HTH_LACI"/>
    <property type="match status" value="1"/>
</dbReference>
<name>A0A371JTK5_9FLAO</name>
<dbReference type="SUPFAM" id="SSF47413">
    <property type="entry name" value="lambda repressor-like DNA-binding domains"/>
    <property type="match status" value="1"/>
</dbReference>
<dbReference type="InterPro" id="IPR028082">
    <property type="entry name" value="Peripla_BP_I"/>
</dbReference>
<accession>A0A371JTK5</accession>
<evidence type="ECO:0000256" key="2">
    <source>
        <dbReference type="ARBA" id="ARBA00023125"/>
    </source>
</evidence>
<evidence type="ECO:0000256" key="3">
    <source>
        <dbReference type="ARBA" id="ARBA00023163"/>
    </source>
</evidence>
<dbReference type="OrthoDB" id="9768806at2"/>
<keyword evidence="6" id="KW-1185">Reference proteome</keyword>
<keyword evidence="1" id="KW-0805">Transcription regulation</keyword>
<dbReference type="SUPFAM" id="SSF53822">
    <property type="entry name" value="Periplasmic binding protein-like I"/>
    <property type="match status" value="1"/>
</dbReference>
<dbReference type="GO" id="GO:0000976">
    <property type="term" value="F:transcription cis-regulatory region binding"/>
    <property type="evidence" value="ECO:0007669"/>
    <property type="project" value="TreeGrafter"/>
</dbReference>
<evidence type="ECO:0000259" key="4">
    <source>
        <dbReference type="PROSITE" id="PS50932"/>
    </source>
</evidence>
<sequence length="339" mass="37889">MKRLFLKDIAKELNVSKTTVSLVLNNKGDENKISQDTQQRILAYAKEHNYVPNQLARGLSRGKSETIGLIIPNISDVFYARIAGFIERQAKGLGYTVIFSSSYEDPQKEGELIKSMLDRQVDGLIVASTQKNQSEIDALKNINFPFVLIDRHYPDRETDYVIVDNFEGTKKATEHLIDQGRNKIGFVTLKPGLEVMQQRLVGYQDALINAGIKPDKNHVSEVSRENFMEEMGLEIKKLVESSSSVDAIVFSTHYLAAAGLRELKRLNVEVPKEVAVVSFDELNAFDLTDPPITSITQPASEIGRQAVDILMDKMEGKTNGSIERILETKLTIRKSCGVA</sequence>
<organism evidence="5 6">
    <name type="scientific">Flagellimonas nanhaiensis</name>
    <dbReference type="NCBI Taxonomy" id="2292706"/>
    <lineage>
        <taxon>Bacteria</taxon>
        <taxon>Pseudomonadati</taxon>
        <taxon>Bacteroidota</taxon>
        <taxon>Flavobacteriia</taxon>
        <taxon>Flavobacteriales</taxon>
        <taxon>Flavobacteriaceae</taxon>
        <taxon>Flagellimonas</taxon>
    </lineage>
</organism>
<evidence type="ECO:0000256" key="1">
    <source>
        <dbReference type="ARBA" id="ARBA00023015"/>
    </source>
</evidence>
<dbReference type="CDD" id="cd01392">
    <property type="entry name" value="HTH_LacI"/>
    <property type="match status" value="1"/>
</dbReference>
<feature type="domain" description="HTH lacI-type" evidence="4">
    <location>
        <begin position="6"/>
        <end position="61"/>
    </location>
</feature>
<protein>
    <submittedName>
        <fullName evidence="5">LacI family transcriptional regulator</fullName>
    </submittedName>
</protein>
<keyword evidence="3" id="KW-0804">Transcription</keyword>